<protein>
    <submittedName>
        <fullName evidence="1">Uncharacterized protein</fullName>
    </submittedName>
</protein>
<reference evidence="1" key="1">
    <citation type="journal article" date="2014" name="Front. Microbiol.">
        <title>High frequency of phylogenetically diverse reductive dehalogenase-homologous genes in deep subseafloor sedimentary metagenomes.</title>
        <authorList>
            <person name="Kawai M."/>
            <person name="Futagami T."/>
            <person name="Toyoda A."/>
            <person name="Takaki Y."/>
            <person name="Nishi S."/>
            <person name="Hori S."/>
            <person name="Arai W."/>
            <person name="Tsubouchi T."/>
            <person name="Morono Y."/>
            <person name="Uchiyama I."/>
            <person name="Ito T."/>
            <person name="Fujiyama A."/>
            <person name="Inagaki F."/>
            <person name="Takami H."/>
        </authorList>
    </citation>
    <scope>NUCLEOTIDE SEQUENCE</scope>
    <source>
        <strain evidence="1">Expedition CK06-06</strain>
    </source>
</reference>
<accession>X0VMG3</accession>
<name>X0VMG3_9ZZZZ</name>
<proteinExistence type="predicted"/>
<comment type="caution">
    <text evidence="1">The sequence shown here is derived from an EMBL/GenBank/DDBJ whole genome shotgun (WGS) entry which is preliminary data.</text>
</comment>
<organism evidence="1">
    <name type="scientific">marine sediment metagenome</name>
    <dbReference type="NCBI Taxonomy" id="412755"/>
    <lineage>
        <taxon>unclassified sequences</taxon>
        <taxon>metagenomes</taxon>
        <taxon>ecological metagenomes</taxon>
    </lineage>
</organism>
<feature type="non-terminal residue" evidence="1">
    <location>
        <position position="1"/>
    </location>
</feature>
<dbReference type="AlphaFoldDB" id="X0VMG3"/>
<gene>
    <name evidence="1" type="ORF">S01H1_38017</name>
</gene>
<sequence>TAFEKIPILQVLTEFTNTEQPEGCCKQLNLF</sequence>
<evidence type="ECO:0000313" key="1">
    <source>
        <dbReference type="EMBL" id="GAG01741.1"/>
    </source>
</evidence>
<dbReference type="EMBL" id="BARS01023901">
    <property type="protein sequence ID" value="GAG01741.1"/>
    <property type="molecule type" value="Genomic_DNA"/>
</dbReference>